<reference evidence="1" key="1">
    <citation type="submission" date="2014-09" db="EMBL/GenBank/DDBJ databases">
        <authorList>
            <person name="Magalhaes I.L.F."/>
            <person name="Oliveira U."/>
            <person name="Santos F.R."/>
            <person name="Vidigal T.H.D.A."/>
            <person name="Brescovit A.D."/>
            <person name="Santos A.J."/>
        </authorList>
    </citation>
    <scope>NUCLEOTIDE SEQUENCE</scope>
    <source>
        <tissue evidence="1">Shoot tissue taken approximately 20 cm above the soil surface</tissue>
    </source>
</reference>
<reference evidence="1" key="2">
    <citation type="journal article" date="2015" name="Data Brief">
        <title>Shoot transcriptome of the giant reed, Arundo donax.</title>
        <authorList>
            <person name="Barrero R.A."/>
            <person name="Guerrero F.D."/>
            <person name="Moolhuijzen P."/>
            <person name="Goolsby J.A."/>
            <person name="Tidwell J."/>
            <person name="Bellgard S.E."/>
            <person name="Bellgard M.I."/>
        </authorList>
    </citation>
    <scope>NUCLEOTIDE SEQUENCE</scope>
    <source>
        <tissue evidence="1">Shoot tissue taken approximately 20 cm above the soil surface</tissue>
    </source>
</reference>
<protein>
    <submittedName>
        <fullName evidence="1">Uncharacterized protein</fullName>
    </submittedName>
</protein>
<accession>A0A0A9HR85</accession>
<evidence type="ECO:0000313" key="1">
    <source>
        <dbReference type="EMBL" id="JAE39232.1"/>
    </source>
</evidence>
<name>A0A0A9HR85_ARUDO</name>
<organism evidence="1">
    <name type="scientific">Arundo donax</name>
    <name type="common">Giant reed</name>
    <name type="synonym">Donax arundinaceus</name>
    <dbReference type="NCBI Taxonomy" id="35708"/>
    <lineage>
        <taxon>Eukaryota</taxon>
        <taxon>Viridiplantae</taxon>
        <taxon>Streptophyta</taxon>
        <taxon>Embryophyta</taxon>
        <taxon>Tracheophyta</taxon>
        <taxon>Spermatophyta</taxon>
        <taxon>Magnoliopsida</taxon>
        <taxon>Liliopsida</taxon>
        <taxon>Poales</taxon>
        <taxon>Poaceae</taxon>
        <taxon>PACMAD clade</taxon>
        <taxon>Arundinoideae</taxon>
        <taxon>Arundineae</taxon>
        <taxon>Arundo</taxon>
    </lineage>
</organism>
<dbReference type="EMBL" id="GBRH01158664">
    <property type="protein sequence ID" value="JAE39232.1"/>
    <property type="molecule type" value="Transcribed_RNA"/>
</dbReference>
<sequence>MHLPGSMSCSPAFFDRTCMGERTTLNISYVHVRNDPENNAYYLPFREN</sequence>
<proteinExistence type="predicted"/>
<dbReference type="AlphaFoldDB" id="A0A0A9HR85"/>